<dbReference type="PANTHER" id="PTHR23327">
    <property type="entry name" value="RING FINGER PROTEIN 127"/>
    <property type="match status" value="1"/>
</dbReference>
<protein>
    <recommendedName>
        <fullName evidence="2">Lon N-terminal domain-containing protein</fullName>
    </recommendedName>
</protein>
<evidence type="ECO:0000313" key="3">
    <source>
        <dbReference type="EMBL" id="KAJ8477243.1"/>
    </source>
</evidence>
<organism evidence="3 4">
    <name type="scientific">Ensete ventricosum</name>
    <name type="common">Abyssinian banana</name>
    <name type="synonym">Musa ensete</name>
    <dbReference type="NCBI Taxonomy" id="4639"/>
    <lineage>
        <taxon>Eukaryota</taxon>
        <taxon>Viridiplantae</taxon>
        <taxon>Streptophyta</taxon>
        <taxon>Embryophyta</taxon>
        <taxon>Tracheophyta</taxon>
        <taxon>Spermatophyta</taxon>
        <taxon>Magnoliopsida</taxon>
        <taxon>Liliopsida</taxon>
        <taxon>Zingiberales</taxon>
        <taxon>Musaceae</taxon>
        <taxon>Ensete</taxon>
    </lineage>
</organism>
<keyword evidence="1" id="KW-0812">Transmembrane</keyword>
<dbReference type="InterPro" id="IPR046336">
    <property type="entry name" value="Lon_prtase_N_sf"/>
</dbReference>
<dbReference type="SUPFAM" id="SSF88697">
    <property type="entry name" value="PUA domain-like"/>
    <property type="match status" value="1"/>
</dbReference>
<dbReference type="InterPro" id="IPR003111">
    <property type="entry name" value="Lon_prtase_N"/>
</dbReference>
<dbReference type="AlphaFoldDB" id="A0AAV8QK49"/>
<accession>A0AAV8QK49</accession>
<dbReference type="Gene3D" id="2.30.130.40">
    <property type="entry name" value="LON domain-like"/>
    <property type="match status" value="1"/>
</dbReference>
<sequence length="327" mass="37037">MRNKSILGNIGVSTNPKRFDECDDRLAPPPAVENQRAPPVHGVVVSSLVVLCPLVLPSTRSTGVAPRDFHEFQGKEVEAKLQAMNIVSMLGIKAKMFQPGTRVQFFVITLATMIFALLGSLSLQPRRFLTKLEITKVTFQLPHSTSTTNAWSLVGIDPSTSSIADFACEVEIIECEPLPDGRFYLEVEGRRRFRILRSWDQDGYRVAEVEWIQDTLPPEHSQEREDIRQMAGGAAELTKSWIKRAREVTRIEDQGNWNFLKLKEYLSRRILNVSVSGYLCVVLINPLNLRPSERLELLRLRDARERISSSGLKNKVAESNNMDRFSD</sequence>
<dbReference type="PANTHER" id="PTHR23327:SF42">
    <property type="entry name" value="LON PEPTIDASE N-TERMINAL DOMAIN AND RING FINGER PROTEIN C14F5.10C"/>
    <property type="match status" value="1"/>
</dbReference>
<feature type="domain" description="Lon N-terminal" evidence="2">
    <location>
        <begin position="157"/>
        <end position="308"/>
    </location>
</feature>
<evidence type="ECO:0000256" key="1">
    <source>
        <dbReference type="SAM" id="Phobius"/>
    </source>
</evidence>
<feature type="transmembrane region" description="Helical" evidence="1">
    <location>
        <begin position="103"/>
        <end position="123"/>
    </location>
</feature>
<name>A0AAV8QK49_ENSVE</name>
<dbReference type="GO" id="GO:0061630">
    <property type="term" value="F:ubiquitin protein ligase activity"/>
    <property type="evidence" value="ECO:0007669"/>
    <property type="project" value="TreeGrafter"/>
</dbReference>
<evidence type="ECO:0000313" key="4">
    <source>
        <dbReference type="Proteomes" id="UP001222027"/>
    </source>
</evidence>
<keyword evidence="1" id="KW-1133">Transmembrane helix</keyword>
<dbReference type="EMBL" id="JAQQAF010000006">
    <property type="protein sequence ID" value="KAJ8477243.1"/>
    <property type="molecule type" value="Genomic_DNA"/>
</dbReference>
<keyword evidence="4" id="KW-1185">Reference proteome</keyword>
<reference evidence="3 4" key="1">
    <citation type="submission" date="2022-12" db="EMBL/GenBank/DDBJ databases">
        <title>Chromosome-scale assembly of the Ensete ventricosum genome.</title>
        <authorList>
            <person name="Dussert Y."/>
            <person name="Stocks J."/>
            <person name="Wendawek A."/>
            <person name="Woldeyes F."/>
            <person name="Nichols R.A."/>
            <person name="Borrell J.S."/>
        </authorList>
    </citation>
    <scope>NUCLEOTIDE SEQUENCE [LARGE SCALE GENOMIC DNA]</scope>
    <source>
        <strain evidence="4">cv. Maze</strain>
        <tissue evidence="3">Seeds</tissue>
    </source>
</reference>
<gene>
    <name evidence="3" type="ORF">OPV22_020970</name>
</gene>
<comment type="caution">
    <text evidence="3">The sequence shown here is derived from an EMBL/GenBank/DDBJ whole genome shotgun (WGS) entry which is preliminary data.</text>
</comment>
<dbReference type="InterPro" id="IPR015947">
    <property type="entry name" value="PUA-like_sf"/>
</dbReference>
<proteinExistence type="predicted"/>
<evidence type="ECO:0000259" key="2">
    <source>
        <dbReference type="Pfam" id="PF02190"/>
    </source>
</evidence>
<dbReference type="Proteomes" id="UP001222027">
    <property type="component" value="Unassembled WGS sequence"/>
</dbReference>
<dbReference type="Pfam" id="PF02190">
    <property type="entry name" value="LON_substr_bdg"/>
    <property type="match status" value="1"/>
</dbReference>
<keyword evidence="1" id="KW-0472">Membrane</keyword>